<feature type="compositionally biased region" description="Polar residues" evidence="2">
    <location>
        <begin position="131"/>
        <end position="140"/>
    </location>
</feature>
<dbReference type="GO" id="GO:0005739">
    <property type="term" value="C:mitochondrion"/>
    <property type="evidence" value="ECO:0007669"/>
    <property type="project" value="UniProtKB-ARBA"/>
</dbReference>
<dbReference type="Proteomes" id="UP000265040">
    <property type="component" value="Chromosome 22"/>
</dbReference>
<dbReference type="RefSeq" id="XP_026195239.1">
    <property type="nucleotide sequence ID" value="XM_026339454.1"/>
</dbReference>
<accession>A0A3Q1HDY9</accession>
<evidence type="ECO:0000313" key="4">
    <source>
        <dbReference type="Ensembl" id="ENSATEP00000003083.1"/>
    </source>
</evidence>
<evidence type="ECO:0000313" key="5">
    <source>
        <dbReference type="Proteomes" id="UP000265040"/>
    </source>
</evidence>
<proteinExistence type="inferred from homology"/>
<dbReference type="InterPro" id="IPR051624">
    <property type="entry name" value="RMD1/Sad1-interacting"/>
</dbReference>
<evidence type="ECO:0000256" key="1">
    <source>
        <dbReference type="ARBA" id="ARBA00008306"/>
    </source>
</evidence>
<dbReference type="GeneID" id="113148010"/>
<dbReference type="OrthoDB" id="242766at2759"/>
<dbReference type="RefSeq" id="XP_026195238.1">
    <property type="nucleotide sequence ID" value="XM_026339453.1"/>
</dbReference>
<comment type="similarity">
    <text evidence="1">Belongs to the RMD1/sif2 family.</text>
</comment>
<feature type="domain" description="DUF155" evidence="3">
    <location>
        <begin position="202"/>
        <end position="379"/>
    </location>
</feature>
<sequence>MLLRTLWFRLTVQRPVRTTPVCICASASFSHSAQPHKDESKRRTFSTWSDPDIFPRSNYYLKAKQQMHLRHASTALDGLSCTLLTDPGVVATFRRGQKCFYTSDLVKSVLKSSLNPATIPGKRVPKGPRTKQPSRTNQPSLKEDKEMMQCIAFATADQYHLPTLCHDLISHGFSEIDLPRDASNVLVISTDMTAKPDDNALMFFFREGSVVFWNVEERTMKKVLRILENHEIQPYEVALVHWENEEINYAVGAGNTKLERGNFILSDEMDQHEAVLEKFAFSNALCLSVKLAIWEVSLDNFVESIQSIPETLRSGKRIKLSSAEVMQKIGELFTLRHCINLRSDLLLTPDFYWDRENLEKLYDKTCQFLSINRRVNVVNEKLEHCTQLTDLMRSHLSEKHSLRLEWMIVILITIEVMFELAKMIF</sequence>
<dbReference type="Ensembl" id="ENSATET00000003112.3">
    <property type="protein sequence ID" value="ENSATEP00000003083.1"/>
    <property type="gene ID" value="ENSATEG00000002208.3"/>
</dbReference>
<dbReference type="Pfam" id="PF02582">
    <property type="entry name" value="DUF155"/>
    <property type="match status" value="1"/>
</dbReference>
<keyword evidence="5" id="KW-1185">Reference proteome</keyword>
<protein>
    <recommendedName>
        <fullName evidence="3">DUF155 domain-containing protein</fullName>
    </recommendedName>
</protein>
<dbReference type="AlphaFoldDB" id="A0A3Q1HDY9"/>
<dbReference type="PANTHER" id="PTHR16255">
    <property type="entry name" value="REQUIRED FOR MEIOTIC NUCLEAR DIVISION PROTEIN 1 HOMOLOG"/>
    <property type="match status" value="1"/>
</dbReference>
<dbReference type="GO" id="GO:0070131">
    <property type="term" value="P:positive regulation of mitochondrial translation"/>
    <property type="evidence" value="ECO:0007669"/>
    <property type="project" value="TreeGrafter"/>
</dbReference>
<dbReference type="GeneTree" id="ENSGT00390000013337"/>
<dbReference type="InterPro" id="IPR003734">
    <property type="entry name" value="DUF155"/>
</dbReference>
<gene>
    <name evidence="4" type="primary">RMND1</name>
</gene>
<evidence type="ECO:0000256" key="2">
    <source>
        <dbReference type="SAM" id="MobiDB-lite"/>
    </source>
</evidence>
<reference evidence="4" key="1">
    <citation type="submission" date="2021-04" db="EMBL/GenBank/DDBJ databases">
        <authorList>
            <consortium name="Wellcome Sanger Institute Data Sharing"/>
        </authorList>
    </citation>
    <scope>NUCLEOTIDE SEQUENCE [LARGE SCALE GENOMIC DNA]</scope>
</reference>
<dbReference type="STRING" id="64144.ENSATEP00000003083"/>
<reference evidence="4" key="2">
    <citation type="submission" date="2025-08" db="UniProtKB">
        <authorList>
            <consortium name="Ensembl"/>
        </authorList>
    </citation>
    <scope>IDENTIFICATION</scope>
</reference>
<evidence type="ECO:0000259" key="3">
    <source>
        <dbReference type="Pfam" id="PF02582"/>
    </source>
</evidence>
<dbReference type="OMA" id="KLGMWEA"/>
<dbReference type="InParanoid" id="A0A3Q1HDY9"/>
<dbReference type="PANTHER" id="PTHR16255:SF1">
    <property type="entry name" value="REQUIRED FOR MEIOTIC NUCLEAR DIVISION PROTEIN 1 HOMOLOG"/>
    <property type="match status" value="1"/>
</dbReference>
<feature type="region of interest" description="Disordered" evidence="2">
    <location>
        <begin position="117"/>
        <end position="141"/>
    </location>
</feature>
<name>A0A3Q1HDY9_ANATE</name>
<organism evidence="4 5">
    <name type="scientific">Anabas testudineus</name>
    <name type="common">Climbing perch</name>
    <name type="synonym">Anthias testudineus</name>
    <dbReference type="NCBI Taxonomy" id="64144"/>
    <lineage>
        <taxon>Eukaryota</taxon>
        <taxon>Metazoa</taxon>
        <taxon>Chordata</taxon>
        <taxon>Craniata</taxon>
        <taxon>Vertebrata</taxon>
        <taxon>Euteleostomi</taxon>
        <taxon>Actinopterygii</taxon>
        <taxon>Neopterygii</taxon>
        <taxon>Teleostei</taxon>
        <taxon>Neoteleostei</taxon>
        <taxon>Acanthomorphata</taxon>
        <taxon>Anabantaria</taxon>
        <taxon>Anabantiformes</taxon>
        <taxon>Anabantoidei</taxon>
        <taxon>Anabantidae</taxon>
        <taxon>Anabas</taxon>
    </lineage>
</organism>
<reference evidence="4" key="3">
    <citation type="submission" date="2025-09" db="UniProtKB">
        <authorList>
            <consortium name="Ensembl"/>
        </authorList>
    </citation>
    <scope>IDENTIFICATION</scope>
</reference>